<dbReference type="Gene3D" id="3.40.470.10">
    <property type="entry name" value="Uracil-DNA glycosylase-like domain"/>
    <property type="match status" value="1"/>
</dbReference>
<evidence type="ECO:0000313" key="2">
    <source>
        <dbReference type="EMBL" id="PRN01622.1"/>
    </source>
</evidence>
<reference evidence="2 3" key="1">
    <citation type="submission" date="2017-09" db="EMBL/GenBank/DDBJ databases">
        <title>Reassesment of A. cryaerophilus.</title>
        <authorList>
            <person name="Perez-Cataluna A."/>
            <person name="Collado L."/>
            <person name="Salgado O."/>
            <person name="Lefinanco V."/>
            <person name="Figueras M.J."/>
        </authorList>
    </citation>
    <scope>NUCLEOTIDE SEQUENCE [LARGE SCALE GENOMIC DNA]</scope>
    <source>
        <strain evidence="2 3">LMG 10229</strain>
    </source>
</reference>
<sequence length="249" mass="30081">MQDLHKEKIKIKQQLLKEFYEEKFLNYKIGEKYSSPHLISLEAKNINTDIMFIGQETNEWYGNWEDVYTRGIAEQMNIYKNFMDKHYLSMNNLFFRYIKEIINYNNIVPVYTNLFKFDLGDDSLVKNISKAPRETLSKIIEFHKGILAKEIEIIKPKIIIFFTGHNYDKLFIEPIIRRNGDYKKLYRKIDKLKCDEWKCCHLDIKEFEGFENFTGVAYRTYHPMYLNRNLNRFGNEIMEFLKDRVSNII</sequence>
<evidence type="ECO:0000313" key="3">
    <source>
        <dbReference type="Proteomes" id="UP000238811"/>
    </source>
</evidence>
<evidence type="ECO:0000259" key="1">
    <source>
        <dbReference type="Pfam" id="PF03167"/>
    </source>
</evidence>
<feature type="domain" description="Uracil-DNA glycosylase-like" evidence="1">
    <location>
        <begin position="45"/>
        <end position="234"/>
    </location>
</feature>
<name>A0A2S9TS05_9BACT</name>
<dbReference type="AlphaFoldDB" id="A0A2S9TS05"/>
<comment type="caution">
    <text evidence="2">The sequence shown here is derived from an EMBL/GenBank/DDBJ whole genome shotgun (WGS) entry which is preliminary data.</text>
</comment>
<protein>
    <recommendedName>
        <fullName evidence="1">Uracil-DNA glycosylase-like domain-containing protein</fullName>
    </recommendedName>
</protein>
<proteinExistence type="predicted"/>
<accession>A0A2S9TS05</accession>
<organism evidence="2 3">
    <name type="scientific">Aliarcobacter cryaerophilus</name>
    <dbReference type="NCBI Taxonomy" id="28198"/>
    <lineage>
        <taxon>Bacteria</taxon>
        <taxon>Pseudomonadati</taxon>
        <taxon>Campylobacterota</taxon>
        <taxon>Epsilonproteobacteria</taxon>
        <taxon>Campylobacterales</taxon>
        <taxon>Arcobacteraceae</taxon>
        <taxon>Aliarcobacter</taxon>
    </lineage>
</organism>
<dbReference type="EMBL" id="NXGD01000001">
    <property type="protein sequence ID" value="PRN01622.1"/>
    <property type="molecule type" value="Genomic_DNA"/>
</dbReference>
<dbReference type="InterPro" id="IPR036895">
    <property type="entry name" value="Uracil-DNA_glycosylase-like_sf"/>
</dbReference>
<gene>
    <name evidence="2" type="ORF">CJ668_01180</name>
</gene>
<dbReference type="InterPro" id="IPR005122">
    <property type="entry name" value="Uracil-DNA_glycosylase-like"/>
</dbReference>
<dbReference type="Proteomes" id="UP000238811">
    <property type="component" value="Unassembled WGS sequence"/>
</dbReference>
<dbReference type="Pfam" id="PF03167">
    <property type="entry name" value="UDG"/>
    <property type="match status" value="1"/>
</dbReference>